<dbReference type="InterPro" id="IPR050703">
    <property type="entry name" value="Flavin_MAO"/>
</dbReference>
<dbReference type="Gene3D" id="1.10.405.10">
    <property type="entry name" value="Guanine Nucleotide Dissociation Inhibitor, domain 1"/>
    <property type="match status" value="1"/>
</dbReference>
<comment type="similarity">
    <text evidence="2">Belongs to the flavin monoamine oxidase family.</text>
</comment>
<dbReference type="PROSITE" id="PS51318">
    <property type="entry name" value="TAT"/>
    <property type="match status" value="1"/>
</dbReference>
<accession>A0ABW0ZGS7</accession>
<feature type="domain" description="Amine oxidase" evidence="4">
    <location>
        <begin position="57"/>
        <end position="495"/>
    </location>
</feature>
<evidence type="ECO:0000256" key="2">
    <source>
        <dbReference type="ARBA" id="ARBA00005995"/>
    </source>
</evidence>
<keyword evidence="3" id="KW-0560">Oxidoreductase</keyword>
<dbReference type="PRINTS" id="PR00757">
    <property type="entry name" value="AMINEOXDASEF"/>
</dbReference>
<dbReference type="RefSeq" id="WP_136430788.1">
    <property type="nucleotide sequence ID" value="NZ_JBHSNS010000003.1"/>
</dbReference>
<keyword evidence="6" id="KW-1185">Reference proteome</keyword>
<organism evidence="5 6">
    <name type="scientific">Nocardioides vastitatis</name>
    <dbReference type="NCBI Taxonomy" id="2568655"/>
    <lineage>
        <taxon>Bacteria</taxon>
        <taxon>Bacillati</taxon>
        <taxon>Actinomycetota</taxon>
        <taxon>Actinomycetes</taxon>
        <taxon>Propionibacteriales</taxon>
        <taxon>Nocardioidaceae</taxon>
        <taxon>Nocardioides</taxon>
    </lineage>
</organism>
<dbReference type="Gene3D" id="3.50.50.60">
    <property type="entry name" value="FAD/NAD(P)-binding domain"/>
    <property type="match status" value="1"/>
</dbReference>
<dbReference type="InterPro" id="IPR001613">
    <property type="entry name" value="Flavin_amine_oxidase"/>
</dbReference>
<dbReference type="PANTHER" id="PTHR43563">
    <property type="entry name" value="AMINE OXIDASE"/>
    <property type="match status" value="1"/>
</dbReference>
<evidence type="ECO:0000313" key="5">
    <source>
        <dbReference type="EMBL" id="MFC5729203.1"/>
    </source>
</evidence>
<proteinExistence type="inferred from homology"/>
<name>A0ABW0ZGS7_9ACTN</name>
<dbReference type="Gene3D" id="3.90.660.10">
    <property type="match status" value="1"/>
</dbReference>
<dbReference type="Proteomes" id="UP001596072">
    <property type="component" value="Unassembled WGS sequence"/>
</dbReference>
<protein>
    <submittedName>
        <fullName evidence="5">Flavin monoamine oxidase family protein</fullName>
    </submittedName>
</protein>
<dbReference type="SUPFAM" id="SSF54373">
    <property type="entry name" value="FAD-linked reductases, C-terminal domain"/>
    <property type="match status" value="1"/>
</dbReference>
<evidence type="ECO:0000256" key="1">
    <source>
        <dbReference type="ARBA" id="ARBA00001974"/>
    </source>
</evidence>
<dbReference type="PANTHER" id="PTHR43563:SF1">
    <property type="entry name" value="AMINE OXIDASE [FLAVIN-CONTAINING] B"/>
    <property type="match status" value="1"/>
</dbReference>
<dbReference type="InterPro" id="IPR006311">
    <property type="entry name" value="TAT_signal"/>
</dbReference>
<gene>
    <name evidence="5" type="ORF">ACFPQB_09755</name>
</gene>
<dbReference type="SUPFAM" id="SSF51905">
    <property type="entry name" value="FAD/NAD(P)-binding domain"/>
    <property type="match status" value="1"/>
</dbReference>
<evidence type="ECO:0000256" key="3">
    <source>
        <dbReference type="ARBA" id="ARBA00023002"/>
    </source>
</evidence>
<dbReference type="InterPro" id="IPR002937">
    <property type="entry name" value="Amino_oxidase"/>
</dbReference>
<dbReference type="Pfam" id="PF01593">
    <property type="entry name" value="Amino_oxidase"/>
    <property type="match status" value="1"/>
</dbReference>
<sequence>MGAHEPILDLGRRGLLLGGAAALGALATQALEARVNAATLQGGLPGRVDVVVVGGGISGLVAARRVAEAGRSVLVVEARDRVGGRVLNHELATGGTIEAGGAFVGPTQDHITSLAADLGIATFDQYATGKNVYVSSLTGRQEYTGTVPPDPTILLDAALALQQLNGFAADMPVDAPWEHPRAAEWDATTLGEWIGRNTVNSGGVEQLMKSWTQPTFGADPDQLSMLYVIHYVACSGNETNVGTFERNSDTVGGAQESRFVGGSQRVPLALAQRLGDRVALAAAVTRIEHLDNRAVVHTTRGRVACRRVIVSAPPKQVLGIDWSPDIPAGRRALLSRMQMGQLMKCDAVYDRPFWREDGLTGFGLSDAGAVRVAFDNGVADTDHGILLAFVGGSTWRQYGSLSRAERRQAVLAGFATMFGEKALHPIEYTEKDWTREQWTTGGPVAMYPPGVMSTHGEHIRTPFGRVHWAGTETSTYWTGYMDGAVRAGDRAAVEALEQL</sequence>
<reference evidence="6" key="1">
    <citation type="journal article" date="2019" name="Int. J. Syst. Evol. Microbiol.">
        <title>The Global Catalogue of Microorganisms (GCM) 10K type strain sequencing project: providing services to taxonomists for standard genome sequencing and annotation.</title>
        <authorList>
            <consortium name="The Broad Institute Genomics Platform"/>
            <consortium name="The Broad Institute Genome Sequencing Center for Infectious Disease"/>
            <person name="Wu L."/>
            <person name="Ma J."/>
        </authorList>
    </citation>
    <scope>NUCLEOTIDE SEQUENCE [LARGE SCALE GENOMIC DNA]</scope>
    <source>
        <strain evidence="6">YIM 94188</strain>
    </source>
</reference>
<evidence type="ECO:0000313" key="6">
    <source>
        <dbReference type="Proteomes" id="UP001596072"/>
    </source>
</evidence>
<evidence type="ECO:0000259" key="4">
    <source>
        <dbReference type="Pfam" id="PF01593"/>
    </source>
</evidence>
<comment type="caution">
    <text evidence="5">The sequence shown here is derived from an EMBL/GenBank/DDBJ whole genome shotgun (WGS) entry which is preliminary data.</text>
</comment>
<dbReference type="EMBL" id="JBHSNS010000003">
    <property type="protein sequence ID" value="MFC5729203.1"/>
    <property type="molecule type" value="Genomic_DNA"/>
</dbReference>
<dbReference type="InterPro" id="IPR036188">
    <property type="entry name" value="FAD/NAD-bd_sf"/>
</dbReference>
<comment type="cofactor">
    <cofactor evidence="1">
        <name>FAD</name>
        <dbReference type="ChEBI" id="CHEBI:57692"/>
    </cofactor>
</comment>